<dbReference type="FunFam" id="2.30.30.280:FF:000001">
    <property type="entry name" value="tRNA-specific 2-thiouridylase MnmA"/>
    <property type="match status" value="1"/>
</dbReference>
<dbReference type="SUPFAM" id="SSF52402">
    <property type="entry name" value="Adenine nucleotide alpha hydrolases-like"/>
    <property type="match status" value="1"/>
</dbReference>
<keyword evidence="15" id="KW-1185">Reference proteome</keyword>
<dbReference type="FunFam" id="3.40.50.620:FF:000104">
    <property type="entry name" value="Mitochondrial tRNA-specific 2-thiouridylase 1"/>
    <property type="match status" value="1"/>
</dbReference>
<dbReference type="InterPro" id="IPR014729">
    <property type="entry name" value="Rossmann-like_a/b/a_fold"/>
</dbReference>
<keyword evidence="8" id="KW-0547">Nucleotide-binding</keyword>
<comment type="function">
    <text evidence="1">Catalyzes the 2-thiolation of uridine at the wobble position (U34) of mitochondrial tRNA(Lys), tRNA(Glu) and tRNA(Gln). Required for the formation of 5-taurinomethyl-2-thiouridine (tm5s2U) of mitochondrial tRNA(Lys), tRNA(Glu), and tRNA(Gln) at the wobble position. ATP is required to activate the C2 atom of the wobble base.</text>
</comment>
<dbReference type="GO" id="GO:0061708">
    <property type="term" value="F:tRNA-5-taurinomethyluridine 2-sulfurtransferase"/>
    <property type="evidence" value="ECO:0007669"/>
    <property type="project" value="UniProtKB-EC"/>
</dbReference>
<feature type="domain" description="tRNA-specific 2-thiouridylase MnmA-like central" evidence="13">
    <location>
        <begin position="213"/>
        <end position="275"/>
    </location>
</feature>
<dbReference type="GO" id="GO:0005524">
    <property type="term" value="F:ATP binding"/>
    <property type="evidence" value="ECO:0007669"/>
    <property type="project" value="UniProtKB-KW"/>
</dbReference>
<evidence type="ECO:0000256" key="2">
    <source>
        <dbReference type="ARBA" id="ARBA00004173"/>
    </source>
</evidence>
<evidence type="ECO:0000259" key="13">
    <source>
        <dbReference type="Pfam" id="PF20259"/>
    </source>
</evidence>
<dbReference type="PANTHER" id="PTHR11933:SF5">
    <property type="entry name" value="MITOCHONDRIAL TRNA-SPECIFIC 2-THIOURIDYLASE 1"/>
    <property type="match status" value="1"/>
</dbReference>
<evidence type="ECO:0000256" key="10">
    <source>
        <dbReference type="ARBA" id="ARBA00022884"/>
    </source>
</evidence>
<comment type="similarity">
    <text evidence="3">Belongs to the MnmA/TRMU family.</text>
</comment>
<dbReference type="NCBIfam" id="TIGR00420">
    <property type="entry name" value="trmU"/>
    <property type="match status" value="1"/>
</dbReference>
<evidence type="ECO:0000256" key="1">
    <source>
        <dbReference type="ARBA" id="ARBA00003986"/>
    </source>
</evidence>
<dbReference type="Gene3D" id="2.30.30.280">
    <property type="entry name" value="Adenine nucleotide alpha hydrolases-like domains"/>
    <property type="match status" value="1"/>
</dbReference>
<sequence>MFKRVALGISGGVDSAVAALLLKRAGYQVEGVFMRNWDNNYEAGFCSDERDFEDATYVCRKLDIPLHRVYFIKEYWNEVFTVLLKEYETGLTPNPDILCNRYIKFDSFFQHCRNNLGFDVIATGHYANTSFGPFLEKYNSNEGVRLLQPTDKHKDQTFFLSQVKQFSLRRCMFPIAGLLKKEVRDIAKSEGLLNVATKKDSTGICFIGKNKFQKFIEEYIETKKGKFIDIDSGQVVGEHGGLHKWTVGQRCGVPSHKEAYFIFKKDLDTNDIYVVSGTKHPALWNNICFTGSPHWIHSEPTELVNNNFGKENVRATCKGELQCATAESECATAGSNTSESATSTDVQMSTTARVAALRLHASSSLAPYERTSSNQTTSHGAFTFTLVSTTLLCSTK</sequence>
<dbReference type="Pfam" id="PF20259">
    <property type="entry name" value="tRNA_Me_trans_M"/>
    <property type="match status" value="1"/>
</dbReference>
<evidence type="ECO:0000256" key="12">
    <source>
        <dbReference type="ARBA" id="ARBA00049564"/>
    </source>
</evidence>
<evidence type="ECO:0000256" key="7">
    <source>
        <dbReference type="ARBA" id="ARBA00022694"/>
    </source>
</evidence>
<evidence type="ECO:0000313" key="14">
    <source>
        <dbReference type="EMBL" id="KAJ8720233.1"/>
    </source>
</evidence>
<comment type="catalytic activity">
    <reaction evidence="12">
        <text>5-taurinomethyluridine(34) in tRNA + S-sulfanyl-L-cysteinyl-[protein] + AH2 + ATP = 5-taurinomethyl-2-thiouridine(34) in tRNA + L-cysteinyl-[protein] + A + AMP + diphosphate + H(+)</text>
        <dbReference type="Rhea" id="RHEA:47040"/>
        <dbReference type="Rhea" id="RHEA-COMP:10131"/>
        <dbReference type="Rhea" id="RHEA-COMP:11726"/>
        <dbReference type="Rhea" id="RHEA-COMP:11732"/>
        <dbReference type="Rhea" id="RHEA-COMP:11733"/>
        <dbReference type="ChEBI" id="CHEBI:13193"/>
        <dbReference type="ChEBI" id="CHEBI:15378"/>
        <dbReference type="ChEBI" id="CHEBI:17499"/>
        <dbReference type="ChEBI" id="CHEBI:29950"/>
        <dbReference type="ChEBI" id="CHEBI:30616"/>
        <dbReference type="ChEBI" id="CHEBI:33019"/>
        <dbReference type="ChEBI" id="CHEBI:61963"/>
        <dbReference type="ChEBI" id="CHEBI:87171"/>
        <dbReference type="ChEBI" id="CHEBI:87172"/>
        <dbReference type="ChEBI" id="CHEBI:456215"/>
        <dbReference type="EC" id="2.8.1.14"/>
    </reaction>
</comment>
<keyword evidence="7" id="KW-0819">tRNA processing</keyword>
<comment type="subcellular location">
    <subcellularLocation>
        <location evidence="2">Mitochondrion</location>
    </subcellularLocation>
</comment>
<accession>A0AAD7YLU0</accession>
<dbReference type="CDD" id="cd01998">
    <property type="entry name" value="MnmA_TRMU-like"/>
    <property type="match status" value="1"/>
</dbReference>
<name>A0AAD7YLU0_MYTSE</name>
<evidence type="ECO:0000256" key="8">
    <source>
        <dbReference type="ARBA" id="ARBA00022741"/>
    </source>
</evidence>
<evidence type="ECO:0000256" key="4">
    <source>
        <dbReference type="ARBA" id="ARBA00011953"/>
    </source>
</evidence>
<organism evidence="14 15">
    <name type="scientific">Mythimna separata</name>
    <name type="common">Oriental armyworm</name>
    <name type="synonym">Pseudaletia separata</name>
    <dbReference type="NCBI Taxonomy" id="271217"/>
    <lineage>
        <taxon>Eukaryota</taxon>
        <taxon>Metazoa</taxon>
        <taxon>Ecdysozoa</taxon>
        <taxon>Arthropoda</taxon>
        <taxon>Hexapoda</taxon>
        <taxon>Insecta</taxon>
        <taxon>Pterygota</taxon>
        <taxon>Neoptera</taxon>
        <taxon>Endopterygota</taxon>
        <taxon>Lepidoptera</taxon>
        <taxon>Glossata</taxon>
        <taxon>Ditrysia</taxon>
        <taxon>Noctuoidea</taxon>
        <taxon>Noctuidae</taxon>
        <taxon>Noctuinae</taxon>
        <taxon>Hadenini</taxon>
        <taxon>Mythimna</taxon>
    </lineage>
</organism>
<dbReference type="InterPro" id="IPR004506">
    <property type="entry name" value="MnmA-like"/>
</dbReference>
<dbReference type="NCBIfam" id="NF001138">
    <property type="entry name" value="PRK00143.1"/>
    <property type="match status" value="1"/>
</dbReference>
<evidence type="ECO:0000256" key="11">
    <source>
        <dbReference type="ARBA" id="ARBA00023157"/>
    </source>
</evidence>
<evidence type="ECO:0000313" key="15">
    <source>
        <dbReference type="Proteomes" id="UP001231518"/>
    </source>
</evidence>
<keyword evidence="5" id="KW-0820">tRNA-binding</keyword>
<dbReference type="Pfam" id="PF03054">
    <property type="entry name" value="tRNA_Me_trans"/>
    <property type="match status" value="1"/>
</dbReference>
<dbReference type="Proteomes" id="UP001231518">
    <property type="component" value="Chromosome 3"/>
</dbReference>
<keyword evidence="9" id="KW-0067">ATP-binding</keyword>
<reference evidence="14" key="1">
    <citation type="submission" date="2023-03" db="EMBL/GenBank/DDBJ databases">
        <title>Chromosome-level genomes of two armyworms, Mythimna separata and Mythimna loreyi, provide insights into the biosynthesis and reception of sex pheromones.</title>
        <authorList>
            <person name="Zhao H."/>
        </authorList>
    </citation>
    <scope>NUCLEOTIDE SEQUENCE</scope>
    <source>
        <strain evidence="14">BeijingLab</strain>
        <tissue evidence="14">Pupa</tissue>
    </source>
</reference>
<evidence type="ECO:0000256" key="3">
    <source>
        <dbReference type="ARBA" id="ARBA00006191"/>
    </source>
</evidence>
<dbReference type="InterPro" id="IPR046884">
    <property type="entry name" value="MnmA-like_central"/>
</dbReference>
<evidence type="ECO:0000256" key="6">
    <source>
        <dbReference type="ARBA" id="ARBA00022679"/>
    </source>
</evidence>
<dbReference type="GO" id="GO:0002143">
    <property type="term" value="P:tRNA wobble position uridine thiolation"/>
    <property type="evidence" value="ECO:0007669"/>
    <property type="project" value="TreeGrafter"/>
</dbReference>
<dbReference type="GO" id="GO:0005739">
    <property type="term" value="C:mitochondrion"/>
    <property type="evidence" value="ECO:0007669"/>
    <property type="project" value="UniProtKB-SubCell"/>
</dbReference>
<protein>
    <recommendedName>
        <fullName evidence="4">tRNA-5-taurinomethyluridine 2-sulfurtransferase</fullName>
        <ecNumber evidence="4">2.8.1.14</ecNumber>
    </recommendedName>
</protein>
<dbReference type="EC" id="2.8.1.14" evidence="4"/>
<keyword evidence="11" id="KW-1015">Disulfide bond</keyword>
<comment type="caution">
    <text evidence="14">The sequence shown here is derived from an EMBL/GenBank/DDBJ whole genome shotgun (WGS) entry which is preliminary data.</text>
</comment>
<keyword evidence="6" id="KW-0808">Transferase</keyword>
<dbReference type="GO" id="GO:0000049">
    <property type="term" value="F:tRNA binding"/>
    <property type="evidence" value="ECO:0007669"/>
    <property type="project" value="UniProtKB-KW"/>
</dbReference>
<dbReference type="InterPro" id="IPR023382">
    <property type="entry name" value="MnmA-like_central_sf"/>
</dbReference>
<dbReference type="EMBL" id="JARGEI010000014">
    <property type="protein sequence ID" value="KAJ8720233.1"/>
    <property type="molecule type" value="Genomic_DNA"/>
</dbReference>
<dbReference type="AlphaFoldDB" id="A0AAD7YLU0"/>
<proteinExistence type="inferred from homology"/>
<keyword evidence="10" id="KW-0694">RNA-binding</keyword>
<evidence type="ECO:0000256" key="9">
    <source>
        <dbReference type="ARBA" id="ARBA00022840"/>
    </source>
</evidence>
<dbReference type="PANTHER" id="PTHR11933">
    <property type="entry name" value="TRNA 5-METHYLAMINOMETHYL-2-THIOURIDYLATE -METHYLTRANSFERASE"/>
    <property type="match status" value="1"/>
</dbReference>
<gene>
    <name evidence="14" type="ORF">PYW07_012276</name>
</gene>
<dbReference type="Gene3D" id="3.40.50.620">
    <property type="entry name" value="HUPs"/>
    <property type="match status" value="1"/>
</dbReference>
<evidence type="ECO:0000256" key="5">
    <source>
        <dbReference type="ARBA" id="ARBA00022555"/>
    </source>
</evidence>